<evidence type="ECO:0000313" key="2">
    <source>
        <dbReference type="Proteomes" id="UP000682782"/>
    </source>
</evidence>
<sequence length="153" mass="17215">MRISRSGDYIAQIRLIGGRVFEKLLDASGADTFNGPQGKILDALWQQDGLSAHEIGQRTGLANSTLTSMLDRMENAGLVKRIRSTEDRRVVRIFLGPKAQQCKEQYAAVSEEMTGIYFRGFEDEEITSFESMLLRVLDNVREADRNDKSPLSE</sequence>
<dbReference type="Proteomes" id="UP000682782">
    <property type="component" value="Chromosome"/>
</dbReference>
<dbReference type="EMBL" id="CP068393">
    <property type="protein sequence ID" value="QUC68407.1"/>
    <property type="molecule type" value="Genomic_DNA"/>
</dbReference>
<protein>
    <submittedName>
        <fullName evidence="1">MarR family transcriptional regulator</fullName>
    </submittedName>
</protein>
<name>A0AC61MZ39_9FIRM</name>
<reference evidence="1" key="1">
    <citation type="submission" date="2021-01" db="EMBL/GenBank/DDBJ databases">
        <title>Complete genome sequence of Clostridiales bacterium R-7.</title>
        <authorList>
            <person name="Mahoney-Kurpe S.C."/>
            <person name="Palevich N."/>
            <person name="Koike S."/>
            <person name="Moon C.D."/>
            <person name="Attwood G.T."/>
        </authorList>
    </citation>
    <scope>NUCLEOTIDE SEQUENCE</scope>
    <source>
        <strain evidence="1">R-7</strain>
    </source>
</reference>
<evidence type="ECO:0000313" key="1">
    <source>
        <dbReference type="EMBL" id="QUC68407.1"/>
    </source>
</evidence>
<gene>
    <name evidence="1" type="ORF">JYE49_06870</name>
</gene>
<keyword evidence="2" id="KW-1185">Reference proteome</keyword>
<proteinExistence type="predicted"/>
<organism evidence="1 2">
    <name type="scientific">Aristaeella hokkaidonensis</name>
    <dbReference type="NCBI Taxonomy" id="3046382"/>
    <lineage>
        <taxon>Bacteria</taxon>
        <taxon>Bacillati</taxon>
        <taxon>Bacillota</taxon>
        <taxon>Clostridia</taxon>
        <taxon>Eubacteriales</taxon>
        <taxon>Aristaeellaceae</taxon>
        <taxon>Aristaeella</taxon>
    </lineage>
</organism>
<accession>A0AC61MZ39</accession>